<name>A0A2N7WU55_9BURK</name>
<protein>
    <submittedName>
        <fullName evidence="2">Uncharacterized protein</fullName>
    </submittedName>
</protein>
<reference evidence="3 4" key="1">
    <citation type="submission" date="2018-01" db="EMBL/GenBank/DDBJ databases">
        <title>Whole genome analyses suggest that Burkholderia sensu lato contains two further novel genera in the rhizoxinica-symbiotica group Mycetohabitans gen. nov., and Trinickia gen. nov.: implications for the evolution of diazotrophy and nodulation in the Burkholderiaceae.</title>
        <authorList>
            <person name="Estrada-de los Santos P."/>
            <person name="Palmer M."/>
            <person name="Chavez-Ramirez B."/>
            <person name="Beukes C."/>
            <person name="Steenkamp E.T."/>
            <person name="Hirsch A.M."/>
            <person name="Manyaka P."/>
            <person name="Maluk M."/>
            <person name="Lafos M."/>
            <person name="Crook M."/>
            <person name="Gross E."/>
            <person name="Simon M.F."/>
            <person name="Bueno dos Reis Junior F."/>
            <person name="Poole P.S."/>
            <person name="Venter S.N."/>
            <person name="James E.K."/>
        </authorList>
    </citation>
    <scope>NUCLEOTIDE SEQUENCE [LARGE SCALE GENOMIC DNA]</scope>
    <source>
        <strain evidence="3 4">WSM 3937</strain>
    </source>
</reference>
<keyword evidence="1" id="KW-0812">Transmembrane</keyword>
<reference evidence="2 5" key="2">
    <citation type="submission" date="2020-04" db="EMBL/GenBank/DDBJ databases">
        <authorList>
            <person name="De Canck E."/>
        </authorList>
    </citation>
    <scope>NUCLEOTIDE SEQUENCE [LARGE SCALE GENOMIC DNA]</scope>
    <source>
        <strain evidence="2 5">LMG 27174</strain>
    </source>
</reference>
<dbReference type="Proteomes" id="UP000494205">
    <property type="component" value="Unassembled WGS sequence"/>
</dbReference>
<dbReference type="AlphaFoldDB" id="A0A2N7WU55"/>
<evidence type="ECO:0000256" key="1">
    <source>
        <dbReference type="SAM" id="Phobius"/>
    </source>
</evidence>
<sequence length="118" mass="12581">MSDQVEVLTEPQKPNKPRVSAGNKFLVGIPVAYLLGDFLGSYLLAAVAPRTNTEVGASIAILWRTVCPHDPVVGLMFWCVVAWCVGGALLGGRFGLSSRTRIGALLAGAFCVYTIFQP</sequence>
<keyword evidence="1" id="KW-0472">Membrane</keyword>
<evidence type="ECO:0000313" key="2">
    <source>
        <dbReference type="EMBL" id="CAB3645472.1"/>
    </source>
</evidence>
<feature type="transmembrane region" description="Helical" evidence="1">
    <location>
        <begin position="72"/>
        <end position="91"/>
    </location>
</feature>
<accession>A0A2N7WU55</accession>
<keyword evidence="1" id="KW-1133">Transmembrane helix</keyword>
<proteinExistence type="predicted"/>
<dbReference type="EMBL" id="CADIJZ010000002">
    <property type="protein sequence ID" value="CAB3645472.1"/>
    <property type="molecule type" value="Genomic_DNA"/>
</dbReference>
<dbReference type="EMBL" id="PNXY01000003">
    <property type="protein sequence ID" value="PMS32871.1"/>
    <property type="molecule type" value="Genomic_DNA"/>
</dbReference>
<evidence type="ECO:0000313" key="3">
    <source>
        <dbReference type="EMBL" id="PMS32871.1"/>
    </source>
</evidence>
<organism evidence="2 5">
    <name type="scientific">Paraburkholderia rhynchosiae</name>
    <dbReference type="NCBI Taxonomy" id="487049"/>
    <lineage>
        <taxon>Bacteria</taxon>
        <taxon>Pseudomonadati</taxon>
        <taxon>Pseudomonadota</taxon>
        <taxon>Betaproteobacteria</taxon>
        <taxon>Burkholderiales</taxon>
        <taxon>Burkholderiaceae</taxon>
        <taxon>Paraburkholderia</taxon>
    </lineage>
</organism>
<evidence type="ECO:0000313" key="4">
    <source>
        <dbReference type="Proteomes" id="UP000235659"/>
    </source>
</evidence>
<dbReference type="RefSeq" id="WP_102631065.1">
    <property type="nucleotide sequence ID" value="NZ_CADIJZ010000002.1"/>
</dbReference>
<gene>
    <name evidence="3" type="ORF">C0Z16_04805</name>
    <name evidence="2" type="ORF">LMG27174_00817</name>
</gene>
<dbReference type="Proteomes" id="UP000235659">
    <property type="component" value="Unassembled WGS sequence"/>
</dbReference>
<feature type="transmembrane region" description="Helical" evidence="1">
    <location>
        <begin position="25"/>
        <end position="45"/>
    </location>
</feature>
<keyword evidence="4" id="KW-1185">Reference proteome</keyword>
<evidence type="ECO:0000313" key="5">
    <source>
        <dbReference type="Proteomes" id="UP000494205"/>
    </source>
</evidence>